<evidence type="ECO:0000313" key="3">
    <source>
        <dbReference type="Proteomes" id="UP000197468"/>
    </source>
</evidence>
<protein>
    <submittedName>
        <fullName evidence="2">Uncharacterized protein</fullName>
    </submittedName>
</protein>
<dbReference type="AlphaFoldDB" id="A0A246JK54"/>
<evidence type="ECO:0000256" key="1">
    <source>
        <dbReference type="SAM" id="MobiDB-lite"/>
    </source>
</evidence>
<name>A0A246JK54_9BURK</name>
<accession>A0A246JK54</accession>
<dbReference type="Proteomes" id="UP000197468">
    <property type="component" value="Unassembled WGS sequence"/>
</dbReference>
<gene>
    <name evidence="2" type="ORF">CDN99_00510</name>
</gene>
<feature type="region of interest" description="Disordered" evidence="1">
    <location>
        <begin position="43"/>
        <end position="83"/>
    </location>
</feature>
<proteinExistence type="predicted"/>
<organism evidence="2 3">
    <name type="scientific">Roseateles aquatilis</name>
    <dbReference type="NCBI Taxonomy" id="431061"/>
    <lineage>
        <taxon>Bacteria</taxon>
        <taxon>Pseudomonadati</taxon>
        <taxon>Pseudomonadota</taxon>
        <taxon>Betaproteobacteria</taxon>
        <taxon>Burkholderiales</taxon>
        <taxon>Sphaerotilaceae</taxon>
        <taxon>Roseateles</taxon>
    </lineage>
</organism>
<sequence>MSGIVLGRAVAMTAMTTVAKASLSEREADRGLRLSWPAHPLVSRAQGAPASSVSAPRQPRMAPLPMMAGWTLPTPRSIPSLPT</sequence>
<dbReference type="RefSeq" id="WP_088382174.1">
    <property type="nucleotide sequence ID" value="NZ_NIOF01000001.1"/>
</dbReference>
<dbReference type="EMBL" id="NIOF01000001">
    <property type="protein sequence ID" value="OWQ93026.1"/>
    <property type="molecule type" value="Genomic_DNA"/>
</dbReference>
<comment type="caution">
    <text evidence="2">The sequence shown here is derived from an EMBL/GenBank/DDBJ whole genome shotgun (WGS) entry which is preliminary data.</text>
</comment>
<reference evidence="2 3" key="1">
    <citation type="journal article" date="2008" name="Int. J. Syst. Evol. Microbiol.">
        <title>Description of Roseateles aquatilis sp. nov. and Roseateles terrae sp. nov., in the class Betaproteobacteria, and emended description of the genus Roseateles.</title>
        <authorList>
            <person name="Gomila M."/>
            <person name="Bowien B."/>
            <person name="Falsen E."/>
            <person name="Moore E.R."/>
            <person name="Lalucat J."/>
        </authorList>
    </citation>
    <scope>NUCLEOTIDE SEQUENCE [LARGE SCALE GENOMIC DNA]</scope>
    <source>
        <strain evidence="2 3">CCUG 48205</strain>
    </source>
</reference>
<evidence type="ECO:0000313" key="2">
    <source>
        <dbReference type="EMBL" id="OWQ93026.1"/>
    </source>
</evidence>
<keyword evidence="3" id="KW-1185">Reference proteome</keyword>